<name>A0A1K2HU82_9HYPH</name>
<proteinExistence type="predicted"/>
<gene>
    <name evidence="2" type="ORF">SAMN02983003_0813</name>
</gene>
<feature type="signal peptide" evidence="1">
    <location>
        <begin position="1"/>
        <end position="17"/>
    </location>
</feature>
<dbReference type="STRING" id="665118.SAMN02983003_0813"/>
<protein>
    <submittedName>
        <fullName evidence="2">Uncharacterized protein</fullName>
    </submittedName>
</protein>
<dbReference type="OrthoDB" id="7948457at2"/>
<evidence type="ECO:0000313" key="2">
    <source>
        <dbReference type="EMBL" id="SFZ81980.1"/>
    </source>
</evidence>
<dbReference type="AlphaFoldDB" id="A0A1K2HU82"/>
<keyword evidence="3" id="KW-1185">Reference proteome</keyword>
<feature type="chain" id="PRO_5013289860" evidence="1">
    <location>
        <begin position="18"/>
        <end position="150"/>
    </location>
</feature>
<evidence type="ECO:0000256" key="1">
    <source>
        <dbReference type="SAM" id="SignalP"/>
    </source>
</evidence>
<keyword evidence="1" id="KW-0732">Signal</keyword>
<reference evidence="2 3" key="1">
    <citation type="submission" date="2016-11" db="EMBL/GenBank/DDBJ databases">
        <authorList>
            <person name="Jaros S."/>
            <person name="Januszkiewicz K."/>
            <person name="Wedrychowicz H."/>
        </authorList>
    </citation>
    <scope>NUCLEOTIDE SEQUENCE [LARGE SCALE GENOMIC DNA]</scope>
    <source>
        <strain evidence="2 3">ATCC 23634</strain>
    </source>
</reference>
<dbReference type="Proteomes" id="UP000183447">
    <property type="component" value="Unassembled WGS sequence"/>
</dbReference>
<dbReference type="RefSeq" id="WP_072339235.1">
    <property type="nucleotide sequence ID" value="NZ_FPKU01000001.1"/>
</dbReference>
<evidence type="ECO:0000313" key="3">
    <source>
        <dbReference type="Proteomes" id="UP000183447"/>
    </source>
</evidence>
<organism evidence="2 3">
    <name type="scientific">Devosia enhydra</name>
    <dbReference type="NCBI Taxonomy" id="665118"/>
    <lineage>
        <taxon>Bacteria</taxon>
        <taxon>Pseudomonadati</taxon>
        <taxon>Pseudomonadota</taxon>
        <taxon>Alphaproteobacteria</taxon>
        <taxon>Hyphomicrobiales</taxon>
        <taxon>Devosiaceae</taxon>
        <taxon>Devosia</taxon>
    </lineage>
</organism>
<accession>A0A1K2HU82</accession>
<sequence length="150" mass="16244">MKPLILAMLLLATPAVAQEDLRIDTSRLHVTDPAACVALEDKGVDAWLDIDFRALTFARGIQSMEFDCRFFDVKSSEGSTHLFIDAVCSTPGEVYPDTFAAIPVSETEIQVVSGRDASLALAGLIEPQDPEALPGATTYTRCDTLSEIPR</sequence>
<dbReference type="EMBL" id="FPKU01000001">
    <property type="protein sequence ID" value="SFZ81980.1"/>
    <property type="molecule type" value="Genomic_DNA"/>
</dbReference>